<dbReference type="Pfam" id="PF22677">
    <property type="entry name" value="Ble-like_N"/>
    <property type="match status" value="1"/>
</dbReference>
<dbReference type="EMBL" id="KZ613464">
    <property type="protein sequence ID" value="PMD28195.1"/>
    <property type="molecule type" value="Genomic_DNA"/>
</dbReference>
<gene>
    <name evidence="2" type="ORF">NA56DRAFT_4270</name>
</gene>
<dbReference type="InterPro" id="IPR029068">
    <property type="entry name" value="Glyas_Bleomycin-R_OHBP_Dase"/>
</dbReference>
<dbReference type="CDD" id="cd07247">
    <property type="entry name" value="SgaA_N_like"/>
    <property type="match status" value="1"/>
</dbReference>
<dbReference type="Gene3D" id="3.10.180.10">
    <property type="entry name" value="2,3-Dihydroxybiphenyl 1,2-Dioxygenase, domain 1"/>
    <property type="match status" value="1"/>
</dbReference>
<feature type="domain" description="VOC" evidence="1">
    <location>
        <begin position="14"/>
        <end position="138"/>
    </location>
</feature>
<proteinExistence type="predicted"/>
<protein>
    <recommendedName>
        <fullName evidence="1">VOC domain-containing protein</fullName>
    </recommendedName>
</protein>
<evidence type="ECO:0000313" key="2">
    <source>
        <dbReference type="EMBL" id="PMD28195.1"/>
    </source>
</evidence>
<dbReference type="InterPro" id="IPR037523">
    <property type="entry name" value="VOC_core"/>
</dbReference>
<sequence length="139" mass="15463">MADTETTSCPQRGTITWTEIPCTDLERVQTFYSTVFGWNINPSPNSKVSFFTKGVTNGSFVKLEPENLLSPAIHPDNPDKGRVALRVTINVESVDESLKEVEKAGGSLYIPKKELPKDMGFVAYFTDTEKNVLGVWSMK</sequence>
<accession>A0A2J6QPK5</accession>
<dbReference type="InterPro" id="IPR053863">
    <property type="entry name" value="Glyoxy/Ble-like_N"/>
</dbReference>
<dbReference type="PANTHER" id="PTHR33993">
    <property type="entry name" value="GLYOXALASE-RELATED"/>
    <property type="match status" value="1"/>
</dbReference>
<dbReference type="AlphaFoldDB" id="A0A2J6QPK5"/>
<reference evidence="2 3" key="1">
    <citation type="submission" date="2016-05" db="EMBL/GenBank/DDBJ databases">
        <title>A degradative enzymes factory behind the ericoid mycorrhizal symbiosis.</title>
        <authorList>
            <consortium name="DOE Joint Genome Institute"/>
            <person name="Martino E."/>
            <person name="Morin E."/>
            <person name="Grelet G."/>
            <person name="Kuo A."/>
            <person name="Kohler A."/>
            <person name="Daghino S."/>
            <person name="Barry K."/>
            <person name="Choi C."/>
            <person name="Cichocki N."/>
            <person name="Clum A."/>
            <person name="Copeland A."/>
            <person name="Hainaut M."/>
            <person name="Haridas S."/>
            <person name="Labutti K."/>
            <person name="Lindquist E."/>
            <person name="Lipzen A."/>
            <person name="Khouja H.-R."/>
            <person name="Murat C."/>
            <person name="Ohm R."/>
            <person name="Olson A."/>
            <person name="Spatafora J."/>
            <person name="Veneault-Fourrey C."/>
            <person name="Henrissat B."/>
            <person name="Grigoriev I."/>
            <person name="Martin F."/>
            <person name="Perotto S."/>
        </authorList>
    </citation>
    <scope>NUCLEOTIDE SEQUENCE [LARGE SCALE GENOMIC DNA]</scope>
    <source>
        <strain evidence="2 3">UAMH 7357</strain>
    </source>
</reference>
<keyword evidence="3" id="KW-1185">Reference proteome</keyword>
<dbReference type="OrthoDB" id="447346at2759"/>
<dbReference type="PROSITE" id="PS51819">
    <property type="entry name" value="VOC"/>
    <property type="match status" value="1"/>
</dbReference>
<evidence type="ECO:0000259" key="1">
    <source>
        <dbReference type="PROSITE" id="PS51819"/>
    </source>
</evidence>
<dbReference type="SUPFAM" id="SSF54593">
    <property type="entry name" value="Glyoxalase/Bleomycin resistance protein/Dihydroxybiphenyl dioxygenase"/>
    <property type="match status" value="1"/>
</dbReference>
<dbReference type="InterPro" id="IPR052164">
    <property type="entry name" value="Anthracycline_SecMetBiosynth"/>
</dbReference>
<evidence type="ECO:0000313" key="3">
    <source>
        <dbReference type="Proteomes" id="UP000235672"/>
    </source>
</evidence>
<name>A0A2J6QPK5_9HELO</name>
<dbReference type="Proteomes" id="UP000235672">
    <property type="component" value="Unassembled WGS sequence"/>
</dbReference>
<organism evidence="2 3">
    <name type="scientific">Hyaloscypha hepaticicola</name>
    <dbReference type="NCBI Taxonomy" id="2082293"/>
    <lineage>
        <taxon>Eukaryota</taxon>
        <taxon>Fungi</taxon>
        <taxon>Dikarya</taxon>
        <taxon>Ascomycota</taxon>
        <taxon>Pezizomycotina</taxon>
        <taxon>Leotiomycetes</taxon>
        <taxon>Helotiales</taxon>
        <taxon>Hyaloscyphaceae</taxon>
        <taxon>Hyaloscypha</taxon>
    </lineage>
</organism>